<dbReference type="CDD" id="cd17546">
    <property type="entry name" value="REC_hyHK_CKI1_RcsC-like"/>
    <property type="match status" value="1"/>
</dbReference>
<dbReference type="AlphaFoldDB" id="A0A8H4W4C9"/>
<dbReference type="PROSITE" id="PS50113">
    <property type="entry name" value="PAC"/>
    <property type="match status" value="1"/>
</dbReference>
<dbReference type="CDD" id="cd16922">
    <property type="entry name" value="HATPase_EvgS-ArcB-TorS-like"/>
    <property type="match status" value="1"/>
</dbReference>
<dbReference type="InterPro" id="IPR001789">
    <property type="entry name" value="Sig_transdc_resp-reg_receiver"/>
</dbReference>
<proteinExistence type="predicted"/>
<dbReference type="GO" id="GO:0000155">
    <property type="term" value="F:phosphorelay sensor kinase activity"/>
    <property type="evidence" value="ECO:0007669"/>
    <property type="project" value="InterPro"/>
</dbReference>
<feature type="domain" description="Histidine kinase" evidence="4">
    <location>
        <begin position="281"/>
        <end position="502"/>
    </location>
</feature>
<protein>
    <recommendedName>
        <fullName evidence="10">Two-component system protein A</fullName>
    </recommendedName>
</protein>
<gene>
    <name evidence="8" type="ORF">G7Y89_g5054</name>
</gene>
<dbReference type="InterPro" id="IPR000014">
    <property type="entry name" value="PAS"/>
</dbReference>
<dbReference type="SMART" id="SM00388">
    <property type="entry name" value="HisKA"/>
    <property type="match status" value="1"/>
</dbReference>
<name>A0A8H4W4C9_9HELO</name>
<dbReference type="SMART" id="SM00091">
    <property type="entry name" value="PAS"/>
    <property type="match status" value="2"/>
</dbReference>
<dbReference type="PRINTS" id="PR00344">
    <property type="entry name" value="BCTRLSENSOR"/>
</dbReference>
<evidence type="ECO:0000259" key="4">
    <source>
        <dbReference type="PROSITE" id="PS50109"/>
    </source>
</evidence>
<comment type="caution">
    <text evidence="8">The sequence shown here is derived from an EMBL/GenBank/DDBJ whole genome shotgun (WGS) entry which is preliminary data.</text>
</comment>
<dbReference type="InterPro" id="IPR000700">
    <property type="entry name" value="PAS-assoc_C"/>
</dbReference>
<reference evidence="8 9" key="1">
    <citation type="submission" date="2020-03" db="EMBL/GenBank/DDBJ databases">
        <title>Draft Genome Sequence of Cudoniella acicularis.</title>
        <authorList>
            <person name="Buettner E."/>
            <person name="Kellner H."/>
        </authorList>
    </citation>
    <scope>NUCLEOTIDE SEQUENCE [LARGE SCALE GENOMIC DNA]</scope>
    <source>
        <strain evidence="8 9">DSM 108380</strain>
    </source>
</reference>
<evidence type="ECO:0000256" key="2">
    <source>
        <dbReference type="ARBA" id="ARBA00023012"/>
    </source>
</evidence>
<dbReference type="Gene3D" id="3.30.565.10">
    <property type="entry name" value="Histidine kinase-like ATPase, C-terminal domain"/>
    <property type="match status" value="1"/>
</dbReference>
<dbReference type="Pfam" id="PF00512">
    <property type="entry name" value="HisKA"/>
    <property type="match status" value="1"/>
</dbReference>
<dbReference type="InterPro" id="IPR011006">
    <property type="entry name" value="CheY-like_superfamily"/>
</dbReference>
<dbReference type="InterPro" id="IPR003661">
    <property type="entry name" value="HisK_dim/P_dom"/>
</dbReference>
<dbReference type="CDD" id="cd00130">
    <property type="entry name" value="PAS"/>
    <property type="match status" value="1"/>
</dbReference>
<feature type="domain" description="PAS" evidence="6">
    <location>
        <begin position="140"/>
        <end position="213"/>
    </location>
</feature>
<dbReference type="OrthoDB" id="60033at2759"/>
<dbReference type="InterPro" id="IPR004358">
    <property type="entry name" value="Sig_transdc_His_kin-like_C"/>
</dbReference>
<keyword evidence="9" id="KW-1185">Reference proteome</keyword>
<evidence type="ECO:0000259" key="6">
    <source>
        <dbReference type="PROSITE" id="PS50112"/>
    </source>
</evidence>
<feature type="domain" description="Response regulatory" evidence="5">
    <location>
        <begin position="545"/>
        <end position="662"/>
    </location>
</feature>
<evidence type="ECO:0000259" key="7">
    <source>
        <dbReference type="PROSITE" id="PS50113"/>
    </source>
</evidence>
<dbReference type="Pfam" id="PF02518">
    <property type="entry name" value="HATPase_c"/>
    <property type="match status" value="1"/>
</dbReference>
<dbReference type="PROSITE" id="PS50112">
    <property type="entry name" value="PAS"/>
    <property type="match status" value="1"/>
</dbReference>
<sequence length="663" mass="72555">MASVPVLSGADPDCAVQITALTSIPTVVLDSHLNILQVSQSYLSLNNLAREDCNGVGIYDLVNAKGLVPGEASIRGTIDAVLATKNVSKRVNNDGADTANWTLRAVPIFQDNNLLYVQLEVQRTVGEHQWRQAISDQLDTNDTYRILVQTVKDYAIFMLDTEGNVKTWNAGAALLKGYAQDEIIGRHFSTFYGQDDKDAKKPAKELEIAVREGKVEDESWRYRKDGSRFWANVIITSVYRDGVHIGFSKVTRDLTERKAAESNVIAAYEEAAKLKSAFLANMSHEIRTPMHGMLSALSLMMDSPLTPDQRELGGIMEESGAVLLQVINDILDYSKLASGSFSVNSNIIRIPEIITSIVRNVQTTVKPGILFEATLDPNLPAAVRGDPLRFRQTVHNLVSNAAKFTESGSVKLHISLVDQDDNSYTIRTEVSDTGIGVPEASIGSLFTPFTQFDVSATKRYKGTGLGLSISKSLAELMGGAIGFHPNPLGQGSVFWFTVKVERVLESPKTTEINGLEKDLAIATIQPVVSPLEPLSVLTNIADGKRLLLTEDNLINRTVMLKLLNHFGFTNIDTASDGAEAVQLMKEAGVIYDLVLMDISMPVMDGIMATIEIRKAGLRVPIIAMTANALKGDVDKYLANGMNDYVSKPVNRQLLMEVLLKWLV</sequence>
<dbReference type="SMART" id="SM00387">
    <property type="entry name" value="HATPase_c"/>
    <property type="match status" value="1"/>
</dbReference>
<dbReference type="SUPFAM" id="SSF55874">
    <property type="entry name" value="ATPase domain of HSP90 chaperone/DNA topoisomerase II/histidine kinase"/>
    <property type="match status" value="1"/>
</dbReference>
<dbReference type="Proteomes" id="UP000566819">
    <property type="component" value="Unassembled WGS sequence"/>
</dbReference>
<dbReference type="InterPro" id="IPR036097">
    <property type="entry name" value="HisK_dim/P_sf"/>
</dbReference>
<feature type="domain" description="PAC" evidence="7">
    <location>
        <begin position="215"/>
        <end position="266"/>
    </location>
</feature>
<accession>A0A8H4W4C9</accession>
<dbReference type="InterPro" id="IPR005467">
    <property type="entry name" value="His_kinase_dom"/>
</dbReference>
<evidence type="ECO:0008006" key="10">
    <source>
        <dbReference type="Google" id="ProtNLM"/>
    </source>
</evidence>
<dbReference type="SUPFAM" id="SSF47384">
    <property type="entry name" value="Homodimeric domain of signal transducing histidine kinase"/>
    <property type="match status" value="1"/>
</dbReference>
<keyword evidence="2" id="KW-0902">Two-component regulatory system</keyword>
<dbReference type="PROSITE" id="PS50110">
    <property type="entry name" value="RESPONSE_REGULATORY"/>
    <property type="match status" value="1"/>
</dbReference>
<evidence type="ECO:0000259" key="5">
    <source>
        <dbReference type="PROSITE" id="PS50110"/>
    </source>
</evidence>
<dbReference type="Gene3D" id="3.40.50.2300">
    <property type="match status" value="1"/>
</dbReference>
<keyword evidence="1 3" id="KW-0597">Phosphoprotein</keyword>
<dbReference type="CDD" id="cd00082">
    <property type="entry name" value="HisKA"/>
    <property type="match status" value="1"/>
</dbReference>
<evidence type="ECO:0000256" key="3">
    <source>
        <dbReference type="PROSITE-ProRule" id="PRU00169"/>
    </source>
</evidence>
<evidence type="ECO:0000313" key="8">
    <source>
        <dbReference type="EMBL" id="KAF4633071.1"/>
    </source>
</evidence>
<dbReference type="PANTHER" id="PTHR45339">
    <property type="entry name" value="HYBRID SIGNAL TRANSDUCTION HISTIDINE KINASE J"/>
    <property type="match status" value="1"/>
</dbReference>
<dbReference type="Pfam" id="PF00072">
    <property type="entry name" value="Response_reg"/>
    <property type="match status" value="1"/>
</dbReference>
<evidence type="ECO:0000313" key="9">
    <source>
        <dbReference type="Proteomes" id="UP000566819"/>
    </source>
</evidence>
<dbReference type="SMART" id="SM00448">
    <property type="entry name" value="REC"/>
    <property type="match status" value="1"/>
</dbReference>
<dbReference type="FunFam" id="3.30.565.10:FF:000010">
    <property type="entry name" value="Sensor histidine kinase RcsC"/>
    <property type="match status" value="1"/>
</dbReference>
<dbReference type="InterPro" id="IPR003594">
    <property type="entry name" value="HATPase_dom"/>
</dbReference>
<evidence type="ECO:0000256" key="1">
    <source>
        <dbReference type="ARBA" id="ARBA00022553"/>
    </source>
</evidence>
<dbReference type="FunFam" id="3.30.450.20:FF:000136">
    <property type="entry name" value="Sensor histidine kinase/response regulator Fos-1"/>
    <property type="match status" value="1"/>
</dbReference>
<dbReference type="Gene3D" id="1.10.287.130">
    <property type="match status" value="1"/>
</dbReference>
<dbReference type="SUPFAM" id="SSF55785">
    <property type="entry name" value="PYP-like sensor domain (PAS domain)"/>
    <property type="match status" value="1"/>
</dbReference>
<dbReference type="Gene3D" id="3.30.450.20">
    <property type="entry name" value="PAS domain"/>
    <property type="match status" value="1"/>
</dbReference>
<dbReference type="NCBIfam" id="TIGR00229">
    <property type="entry name" value="sensory_box"/>
    <property type="match status" value="1"/>
</dbReference>
<dbReference type="EMBL" id="JAAMPI010000292">
    <property type="protein sequence ID" value="KAF4633071.1"/>
    <property type="molecule type" value="Genomic_DNA"/>
</dbReference>
<dbReference type="Pfam" id="PF13426">
    <property type="entry name" value="PAS_9"/>
    <property type="match status" value="1"/>
</dbReference>
<dbReference type="PROSITE" id="PS50109">
    <property type="entry name" value="HIS_KIN"/>
    <property type="match status" value="1"/>
</dbReference>
<organism evidence="8 9">
    <name type="scientific">Cudoniella acicularis</name>
    <dbReference type="NCBI Taxonomy" id="354080"/>
    <lineage>
        <taxon>Eukaryota</taxon>
        <taxon>Fungi</taxon>
        <taxon>Dikarya</taxon>
        <taxon>Ascomycota</taxon>
        <taxon>Pezizomycotina</taxon>
        <taxon>Leotiomycetes</taxon>
        <taxon>Helotiales</taxon>
        <taxon>Tricladiaceae</taxon>
        <taxon>Cudoniella</taxon>
    </lineage>
</organism>
<dbReference type="SUPFAM" id="SSF52172">
    <property type="entry name" value="CheY-like"/>
    <property type="match status" value="1"/>
</dbReference>
<dbReference type="InterPro" id="IPR035965">
    <property type="entry name" value="PAS-like_dom_sf"/>
</dbReference>
<feature type="modified residue" description="4-aspartylphosphate" evidence="3">
    <location>
        <position position="597"/>
    </location>
</feature>
<dbReference type="PANTHER" id="PTHR45339:SF1">
    <property type="entry name" value="HYBRID SIGNAL TRANSDUCTION HISTIDINE KINASE J"/>
    <property type="match status" value="1"/>
</dbReference>
<dbReference type="InterPro" id="IPR036890">
    <property type="entry name" value="HATPase_C_sf"/>
</dbReference>